<dbReference type="KEGG" id="ant:Arnit_2450"/>
<dbReference type="OrthoDB" id="5344195at2"/>
<dbReference type="AlphaFoldDB" id="D5UZ97"/>
<accession>D5UZ97</accession>
<protein>
    <submittedName>
        <fullName evidence="1">Uncharacterized protein</fullName>
    </submittedName>
</protein>
<sequence precursor="true">MKKLFLATLLALSSCFGSDSIGSEVDCLVIKEENSIICKYMTLRSVEDRFVKVEWINPEGEISRTRNVLLPSGHGSVYDFRYLSGRELGVWSFRVTDKDQVFNTTFEIKAEE</sequence>
<dbReference type="HOGENOM" id="CLU_2140667_0_0_7"/>
<name>D5UZ97_ARCNC</name>
<gene>
    <name evidence="1" type="ordered locus">Arnit_2450</name>
</gene>
<organism evidence="1 2">
    <name type="scientific">Arcobacter nitrofigilis (strain ATCC 33309 / DSM 7299 / CCUG 15893 / LMG 7604 / NCTC 12251 / CI)</name>
    <name type="common">Campylobacter nitrofigilis</name>
    <dbReference type="NCBI Taxonomy" id="572480"/>
    <lineage>
        <taxon>Bacteria</taxon>
        <taxon>Pseudomonadati</taxon>
        <taxon>Campylobacterota</taxon>
        <taxon>Epsilonproteobacteria</taxon>
        <taxon>Campylobacterales</taxon>
        <taxon>Arcobacteraceae</taxon>
        <taxon>Arcobacter</taxon>
    </lineage>
</organism>
<evidence type="ECO:0000313" key="2">
    <source>
        <dbReference type="Proteomes" id="UP000000939"/>
    </source>
</evidence>
<dbReference type="STRING" id="572480.Arnit_2450"/>
<evidence type="ECO:0000313" key="1">
    <source>
        <dbReference type="EMBL" id="ADG94100.1"/>
    </source>
</evidence>
<reference evidence="1 2" key="1">
    <citation type="journal article" date="2010" name="Stand. Genomic Sci.">
        <title>Complete genome sequence of Arcobacter nitrofigilis type strain (CI).</title>
        <authorList>
            <person name="Pati A."/>
            <person name="Gronow S."/>
            <person name="Lapidus A."/>
            <person name="Copeland A."/>
            <person name="Glavina Del Rio T."/>
            <person name="Nolan M."/>
            <person name="Lucas S."/>
            <person name="Tice H."/>
            <person name="Cheng J.F."/>
            <person name="Han C."/>
            <person name="Chertkov O."/>
            <person name="Bruce D."/>
            <person name="Tapia R."/>
            <person name="Goodwin L."/>
            <person name="Pitluck S."/>
            <person name="Liolios K."/>
            <person name="Ivanova N."/>
            <person name="Mavromatis K."/>
            <person name="Chen A."/>
            <person name="Palaniappan K."/>
            <person name="Land M."/>
            <person name="Hauser L."/>
            <person name="Chang Y.J."/>
            <person name="Jeffries C.D."/>
            <person name="Detter J.C."/>
            <person name="Rohde M."/>
            <person name="Goker M."/>
            <person name="Bristow J."/>
            <person name="Eisen J.A."/>
            <person name="Markowitz V."/>
            <person name="Hugenholtz P."/>
            <person name="Klenk H.P."/>
            <person name="Kyrpides N.C."/>
        </authorList>
    </citation>
    <scope>NUCLEOTIDE SEQUENCE [LARGE SCALE GENOMIC DNA]</scope>
    <source>
        <strain evidence="2">ATCC 33309 / DSM 7299 / CCUG 15893 / LMG 7604 / NCTC 12251 / CI</strain>
    </source>
</reference>
<proteinExistence type="predicted"/>
<dbReference type="RefSeq" id="WP_013136245.1">
    <property type="nucleotide sequence ID" value="NC_014166.1"/>
</dbReference>
<dbReference type="EMBL" id="CP001999">
    <property type="protein sequence ID" value="ADG94100.1"/>
    <property type="molecule type" value="Genomic_DNA"/>
</dbReference>
<dbReference type="PROSITE" id="PS51257">
    <property type="entry name" value="PROKAR_LIPOPROTEIN"/>
    <property type="match status" value="1"/>
</dbReference>
<keyword evidence="2" id="KW-1185">Reference proteome</keyword>
<dbReference type="Proteomes" id="UP000000939">
    <property type="component" value="Chromosome"/>
</dbReference>